<feature type="transmembrane region" description="Helical" evidence="1">
    <location>
        <begin position="106"/>
        <end position="123"/>
    </location>
</feature>
<dbReference type="EMBL" id="PNCM01000102">
    <property type="protein sequence ID" value="TMP77222.1"/>
    <property type="molecule type" value="Genomic_DNA"/>
</dbReference>
<dbReference type="OrthoDB" id="6314569at2"/>
<feature type="transmembrane region" description="Helical" evidence="1">
    <location>
        <begin position="7"/>
        <end position="40"/>
    </location>
</feature>
<name>A0A5S3YMW2_9GAMM</name>
<dbReference type="RefSeq" id="WP_138569273.1">
    <property type="nucleotide sequence ID" value="NZ_PNCM01000102.1"/>
</dbReference>
<protein>
    <submittedName>
        <fullName evidence="2">Uncharacterized protein</fullName>
    </submittedName>
</protein>
<evidence type="ECO:0000313" key="2">
    <source>
        <dbReference type="EMBL" id="TMP77222.1"/>
    </source>
</evidence>
<accession>A0A5S3YMW2</accession>
<evidence type="ECO:0000256" key="1">
    <source>
        <dbReference type="SAM" id="Phobius"/>
    </source>
</evidence>
<keyword evidence="1" id="KW-1133">Transmembrane helix</keyword>
<organism evidence="2 3">
    <name type="scientific">Pseudoalteromonas phenolica</name>
    <dbReference type="NCBI Taxonomy" id="161398"/>
    <lineage>
        <taxon>Bacteria</taxon>
        <taxon>Pseudomonadati</taxon>
        <taxon>Pseudomonadota</taxon>
        <taxon>Gammaproteobacteria</taxon>
        <taxon>Alteromonadales</taxon>
        <taxon>Pseudoalteromonadaceae</taxon>
        <taxon>Pseudoalteromonas</taxon>
    </lineage>
</organism>
<keyword evidence="1" id="KW-0472">Membrane</keyword>
<reference evidence="2 3" key="1">
    <citation type="submission" date="2017-12" db="EMBL/GenBank/DDBJ databases">
        <authorList>
            <person name="Paulsen S."/>
            <person name="Gram L.K."/>
        </authorList>
    </citation>
    <scope>NUCLEOTIDE SEQUENCE [LARGE SCALE GENOMIC DNA]</scope>
    <source>
        <strain evidence="2 3">S1189</strain>
    </source>
</reference>
<dbReference type="Proteomes" id="UP000307362">
    <property type="component" value="Unassembled WGS sequence"/>
</dbReference>
<keyword evidence="1" id="KW-0812">Transmembrane</keyword>
<reference evidence="3" key="2">
    <citation type="submission" date="2019-06" db="EMBL/GenBank/DDBJ databases">
        <title>Co-occurence of chitin degradation, pigmentation and bioactivity in marine Pseudoalteromonas.</title>
        <authorList>
            <person name="Sonnenschein E.C."/>
            <person name="Bech P.K."/>
        </authorList>
    </citation>
    <scope>NUCLEOTIDE SEQUENCE [LARGE SCALE GENOMIC DNA]</scope>
    <source>
        <strain evidence="3">S1189</strain>
    </source>
</reference>
<feature type="transmembrane region" description="Helical" evidence="1">
    <location>
        <begin position="82"/>
        <end position="100"/>
    </location>
</feature>
<proteinExistence type="predicted"/>
<comment type="caution">
    <text evidence="2">The sequence shown here is derived from an EMBL/GenBank/DDBJ whole genome shotgun (WGS) entry which is preliminary data.</text>
</comment>
<sequence length="131" mass="14564">MKPLYKFLILLEALISFGPLVILLGLGLITMPAAVVGLISGEFGGVVLLLVEIGGILGIIAFICVLLHIFEPTKYFIKPKTLRWFIFCGFLSVLTFMFIMGINKSAFWLILPLLVSVHFLYLGRRYVLGNS</sequence>
<feature type="transmembrane region" description="Helical" evidence="1">
    <location>
        <begin position="46"/>
        <end position="70"/>
    </location>
</feature>
<evidence type="ECO:0000313" key="3">
    <source>
        <dbReference type="Proteomes" id="UP000307362"/>
    </source>
</evidence>
<dbReference type="AlphaFoldDB" id="A0A5S3YMW2"/>
<gene>
    <name evidence="2" type="ORF">CWB73_20540</name>
</gene>